<dbReference type="Proteomes" id="UP001596501">
    <property type="component" value="Unassembled WGS sequence"/>
</dbReference>
<evidence type="ECO:0000259" key="3">
    <source>
        <dbReference type="PROSITE" id="PS51740"/>
    </source>
</evidence>
<evidence type="ECO:0000256" key="2">
    <source>
        <dbReference type="SAM" id="MobiDB-lite"/>
    </source>
</evidence>
<feature type="compositionally biased region" description="Basic and acidic residues" evidence="2">
    <location>
        <begin position="70"/>
        <end position="83"/>
    </location>
</feature>
<dbReference type="EMBL" id="JBHTCA010000011">
    <property type="protein sequence ID" value="MFC7410087.1"/>
    <property type="molecule type" value="Genomic_DNA"/>
</dbReference>
<feature type="domain" description="SpoVT-AbrB" evidence="3">
    <location>
        <begin position="5"/>
        <end position="47"/>
    </location>
</feature>
<feature type="region of interest" description="Disordered" evidence="2">
    <location>
        <begin position="70"/>
        <end position="91"/>
    </location>
</feature>
<name>A0ABW2QN69_9BURK</name>
<gene>
    <name evidence="4" type="ORF">ACFQPB_14560</name>
</gene>
<dbReference type="InterPro" id="IPR037914">
    <property type="entry name" value="SpoVT-AbrB_sf"/>
</dbReference>
<evidence type="ECO:0000256" key="1">
    <source>
        <dbReference type="PROSITE-ProRule" id="PRU01076"/>
    </source>
</evidence>
<keyword evidence="5" id="KW-1185">Reference proteome</keyword>
<keyword evidence="1" id="KW-0238">DNA-binding</keyword>
<accession>A0ABW2QN69</accession>
<dbReference type="Pfam" id="PF04014">
    <property type="entry name" value="MazE_antitoxin"/>
    <property type="match status" value="1"/>
</dbReference>
<reference evidence="5" key="1">
    <citation type="journal article" date="2019" name="Int. J. Syst. Evol. Microbiol.">
        <title>The Global Catalogue of Microorganisms (GCM) 10K type strain sequencing project: providing services to taxonomists for standard genome sequencing and annotation.</title>
        <authorList>
            <consortium name="The Broad Institute Genomics Platform"/>
            <consortium name="The Broad Institute Genome Sequencing Center for Infectious Disease"/>
            <person name="Wu L."/>
            <person name="Ma J."/>
        </authorList>
    </citation>
    <scope>NUCLEOTIDE SEQUENCE [LARGE SCALE GENOMIC DNA]</scope>
    <source>
        <strain evidence="5">CGMCC 1.12371</strain>
    </source>
</reference>
<dbReference type="InterPro" id="IPR007159">
    <property type="entry name" value="SpoVT-AbrB_dom"/>
</dbReference>
<comment type="caution">
    <text evidence="4">The sequence shown here is derived from an EMBL/GenBank/DDBJ whole genome shotgun (WGS) entry which is preliminary data.</text>
</comment>
<sequence>MTATAKVFTTGNSQAVRLPKAFRLDAQEVWITRNEATGDLVLRPKRDERARRREIDDLIREIREAPVADEFIPPRDDAYRPDPFDGDGSAA</sequence>
<dbReference type="SUPFAM" id="SSF89447">
    <property type="entry name" value="AbrB/MazE/MraZ-like"/>
    <property type="match status" value="1"/>
</dbReference>
<protein>
    <submittedName>
        <fullName evidence="4">Antitoxin</fullName>
    </submittedName>
</protein>
<proteinExistence type="predicted"/>
<evidence type="ECO:0000313" key="5">
    <source>
        <dbReference type="Proteomes" id="UP001596501"/>
    </source>
</evidence>
<evidence type="ECO:0000313" key="4">
    <source>
        <dbReference type="EMBL" id="MFC7410087.1"/>
    </source>
</evidence>
<dbReference type="RefSeq" id="WP_382224661.1">
    <property type="nucleotide sequence ID" value="NZ_JBHTCA010000011.1"/>
</dbReference>
<organism evidence="4 5">
    <name type="scientific">Hydrogenophaga atypica</name>
    <dbReference type="NCBI Taxonomy" id="249409"/>
    <lineage>
        <taxon>Bacteria</taxon>
        <taxon>Pseudomonadati</taxon>
        <taxon>Pseudomonadota</taxon>
        <taxon>Betaproteobacteria</taxon>
        <taxon>Burkholderiales</taxon>
        <taxon>Comamonadaceae</taxon>
        <taxon>Hydrogenophaga</taxon>
    </lineage>
</organism>
<dbReference type="Gene3D" id="2.10.260.10">
    <property type="match status" value="1"/>
</dbReference>
<dbReference type="PROSITE" id="PS51740">
    <property type="entry name" value="SPOVT_ABRB"/>
    <property type="match status" value="1"/>
</dbReference>